<dbReference type="GeneID" id="120110574"/>
<dbReference type="OrthoDB" id="1921722at2759"/>
<accession>A0A8B9A5B3</accession>
<keyword evidence="1" id="KW-0677">Repeat</keyword>
<evidence type="ECO:0000256" key="2">
    <source>
        <dbReference type="PROSITE-ProRule" id="PRU00708"/>
    </source>
</evidence>
<feature type="repeat" description="PPR" evidence="2">
    <location>
        <begin position="11"/>
        <end position="45"/>
    </location>
</feature>
<protein>
    <submittedName>
        <fullName evidence="4">Pentatricopeptide repeat-containing protein At1g15510, chloroplastic-like</fullName>
    </submittedName>
</protein>
<keyword evidence="3" id="KW-1185">Reference proteome</keyword>
<dbReference type="PANTHER" id="PTHR47926:SF347">
    <property type="entry name" value="PENTATRICOPEPTIDE REPEAT-CONTAINING PROTEIN"/>
    <property type="match status" value="1"/>
</dbReference>
<reference evidence="4" key="2">
    <citation type="submission" date="2025-08" db="UniProtKB">
        <authorList>
            <consortium name="RefSeq"/>
        </authorList>
    </citation>
    <scope>IDENTIFICATION</scope>
    <source>
        <tissue evidence="4">Young leaves</tissue>
    </source>
</reference>
<evidence type="ECO:0000256" key="1">
    <source>
        <dbReference type="ARBA" id="ARBA00022737"/>
    </source>
</evidence>
<sequence>MPVFGKMVDWDVFSRNVMVGGYGENGFLDDALDLYQRMLWAGNDIRLDIYTFPCVLRSCSGVLDLMRKREIHAHVIRLGFGLETDVWNSPVAMCRRCGEVHCARKVFDEMPMKDCILWNGMIFGYLENGERFEELILFLIMHDISFEPELMTTRSVICASGSVCDKRLAKEIHGCGKEEVFLGQSSKLYSSKMSISCQIMRK</sequence>
<dbReference type="GO" id="GO:0003723">
    <property type="term" value="F:RNA binding"/>
    <property type="evidence" value="ECO:0007669"/>
    <property type="project" value="InterPro"/>
</dbReference>
<dbReference type="Gene3D" id="1.25.40.10">
    <property type="entry name" value="Tetratricopeptide repeat domain"/>
    <property type="match status" value="1"/>
</dbReference>
<dbReference type="GO" id="GO:0009451">
    <property type="term" value="P:RNA modification"/>
    <property type="evidence" value="ECO:0007669"/>
    <property type="project" value="InterPro"/>
</dbReference>
<dbReference type="KEGG" id="pda:120110574"/>
<gene>
    <name evidence="4" type="primary">LOC120110574</name>
</gene>
<dbReference type="InterPro" id="IPR011990">
    <property type="entry name" value="TPR-like_helical_dom_sf"/>
</dbReference>
<dbReference type="RefSeq" id="XP_038981820.1">
    <property type="nucleotide sequence ID" value="XM_039125892.1"/>
</dbReference>
<name>A0A8B9A5B3_PHODC</name>
<dbReference type="PROSITE" id="PS51375">
    <property type="entry name" value="PPR"/>
    <property type="match status" value="1"/>
</dbReference>
<dbReference type="InterPro" id="IPR046960">
    <property type="entry name" value="PPR_At4g14850-like_plant"/>
</dbReference>
<dbReference type="NCBIfam" id="TIGR00756">
    <property type="entry name" value="PPR"/>
    <property type="match status" value="1"/>
</dbReference>
<proteinExistence type="predicted"/>
<dbReference type="PANTHER" id="PTHR47926">
    <property type="entry name" value="PENTATRICOPEPTIDE REPEAT-CONTAINING PROTEIN"/>
    <property type="match status" value="1"/>
</dbReference>
<dbReference type="Pfam" id="PF01535">
    <property type="entry name" value="PPR"/>
    <property type="match status" value="2"/>
</dbReference>
<dbReference type="InterPro" id="IPR002885">
    <property type="entry name" value="PPR_rpt"/>
</dbReference>
<dbReference type="Proteomes" id="UP000228380">
    <property type="component" value="Chromosome 4"/>
</dbReference>
<organism evidence="3 4">
    <name type="scientific">Phoenix dactylifera</name>
    <name type="common">Date palm</name>
    <dbReference type="NCBI Taxonomy" id="42345"/>
    <lineage>
        <taxon>Eukaryota</taxon>
        <taxon>Viridiplantae</taxon>
        <taxon>Streptophyta</taxon>
        <taxon>Embryophyta</taxon>
        <taxon>Tracheophyta</taxon>
        <taxon>Spermatophyta</taxon>
        <taxon>Magnoliopsida</taxon>
        <taxon>Liliopsida</taxon>
        <taxon>Arecaceae</taxon>
        <taxon>Coryphoideae</taxon>
        <taxon>Phoeniceae</taxon>
        <taxon>Phoenix</taxon>
    </lineage>
</organism>
<reference evidence="3" key="1">
    <citation type="journal article" date="2019" name="Nat. Commun.">
        <title>Genome-wide association mapping of date palm fruit traits.</title>
        <authorList>
            <person name="Hazzouri K.M."/>
            <person name="Gros-Balthazard M."/>
            <person name="Flowers J.M."/>
            <person name="Copetti D."/>
            <person name="Lemansour A."/>
            <person name="Lebrun M."/>
            <person name="Masmoudi K."/>
            <person name="Ferrand S."/>
            <person name="Dhar M.I."/>
            <person name="Fresquez Z.A."/>
            <person name="Rosas U."/>
            <person name="Zhang J."/>
            <person name="Talag J."/>
            <person name="Lee S."/>
            <person name="Kudrna D."/>
            <person name="Powell R.F."/>
            <person name="Leitch I.J."/>
            <person name="Krueger R.R."/>
            <person name="Wing R.A."/>
            <person name="Amiri K.M.A."/>
            <person name="Purugganan M.D."/>
        </authorList>
    </citation>
    <scope>NUCLEOTIDE SEQUENCE [LARGE SCALE GENOMIC DNA]</scope>
    <source>
        <strain evidence="3">cv. Khalas</strain>
    </source>
</reference>
<evidence type="ECO:0000313" key="3">
    <source>
        <dbReference type="Proteomes" id="UP000228380"/>
    </source>
</evidence>
<dbReference type="AlphaFoldDB" id="A0A8B9A5B3"/>
<evidence type="ECO:0000313" key="4">
    <source>
        <dbReference type="RefSeq" id="XP_038981820.1"/>
    </source>
</evidence>